<sequence length="302" mass="33551">MKTVQLLIMSFLLPALLMAQSVSDPHFDVRLEQALFPGKDGPRILFDQHHYNAFSLSGQYKGFADVAQAEGYRLEDHKAVINAENLTKAKIFVTVNALSHPSDWDLPNASIYSEEEIEALYRWVHDDGGGLFIITDEMPSAGSVGRLAERFGFNVINGVTHRMDGQAELFNREIGNLLPSAVTDREGRRINQVRCWVGSGFIPPQEAEVFSILGDAYRLYLPSKTKDMEHTIPPDIPYISGINLANGALLKCGNGRVCIFANASPFTALLKGINSEKRGMNHMDAQDHVGLLRNILEWLSQP</sequence>
<feature type="signal peptide" evidence="1">
    <location>
        <begin position="1"/>
        <end position="19"/>
    </location>
</feature>
<organism evidence="2 3">
    <name type="scientific">Sphingobacterium micropteri</name>
    <dbReference type="NCBI Taxonomy" id="2763501"/>
    <lineage>
        <taxon>Bacteria</taxon>
        <taxon>Pseudomonadati</taxon>
        <taxon>Bacteroidota</taxon>
        <taxon>Sphingobacteriia</taxon>
        <taxon>Sphingobacteriales</taxon>
        <taxon>Sphingobacteriaceae</taxon>
        <taxon>Sphingobacterium</taxon>
    </lineage>
</organism>
<proteinExistence type="predicted"/>
<evidence type="ECO:0000313" key="2">
    <source>
        <dbReference type="EMBL" id="MBD1432083.1"/>
    </source>
</evidence>
<evidence type="ECO:0008006" key="4">
    <source>
        <dbReference type="Google" id="ProtNLM"/>
    </source>
</evidence>
<evidence type="ECO:0000256" key="1">
    <source>
        <dbReference type="SAM" id="SignalP"/>
    </source>
</evidence>
<dbReference type="RefSeq" id="WP_190993124.1">
    <property type="nucleotide sequence ID" value="NZ_JACOIK010000003.1"/>
</dbReference>
<protein>
    <recommendedName>
        <fullName evidence="4">DUF4350 domain-containing protein</fullName>
    </recommendedName>
</protein>
<dbReference type="SUPFAM" id="SSF52317">
    <property type="entry name" value="Class I glutamine amidotransferase-like"/>
    <property type="match status" value="1"/>
</dbReference>
<gene>
    <name evidence="2" type="ORF">H8B06_04535</name>
</gene>
<dbReference type="Proteomes" id="UP000602759">
    <property type="component" value="Unassembled WGS sequence"/>
</dbReference>
<reference evidence="2 3" key="1">
    <citation type="submission" date="2020-08" db="EMBL/GenBank/DDBJ databases">
        <title>Sphingobacterium sp. DN00404 isolated from aquaculture water.</title>
        <authorList>
            <person name="Zhang M."/>
        </authorList>
    </citation>
    <scope>NUCLEOTIDE SEQUENCE [LARGE SCALE GENOMIC DNA]</scope>
    <source>
        <strain evidence="2 3">DN00404</strain>
    </source>
</reference>
<keyword evidence="3" id="KW-1185">Reference proteome</keyword>
<name>A0ABR7YL92_9SPHI</name>
<dbReference type="InterPro" id="IPR029062">
    <property type="entry name" value="Class_I_gatase-like"/>
</dbReference>
<feature type="chain" id="PRO_5046700204" description="DUF4350 domain-containing protein" evidence="1">
    <location>
        <begin position="20"/>
        <end position="302"/>
    </location>
</feature>
<keyword evidence="1" id="KW-0732">Signal</keyword>
<comment type="caution">
    <text evidence="2">The sequence shown here is derived from an EMBL/GenBank/DDBJ whole genome shotgun (WGS) entry which is preliminary data.</text>
</comment>
<accession>A0ABR7YL92</accession>
<dbReference type="EMBL" id="JACOIK010000003">
    <property type="protein sequence ID" value="MBD1432083.1"/>
    <property type="molecule type" value="Genomic_DNA"/>
</dbReference>
<evidence type="ECO:0000313" key="3">
    <source>
        <dbReference type="Proteomes" id="UP000602759"/>
    </source>
</evidence>